<keyword evidence="7" id="KW-0812">Transmembrane</keyword>
<evidence type="ECO:0000256" key="3">
    <source>
        <dbReference type="ARBA" id="ARBA00022946"/>
    </source>
</evidence>
<dbReference type="PANTHER" id="PTHR11504">
    <property type="entry name" value="CYTOCHROME C OXIDASE POLYPEPTIDE VIA"/>
    <property type="match status" value="1"/>
</dbReference>
<name>A0A814BJ19_9BILA</name>
<evidence type="ECO:0000256" key="5">
    <source>
        <dbReference type="ARBA" id="ARBA00023136"/>
    </source>
</evidence>
<sequence>MVLFTKSALTKAYLFAQSRGFSYLVRDLPKTPKKVPTPEHVGSIKLWRNIFIFAGIPALLAINFNVTFLEEHHPKRADFHPYQHMRKRAKKFPWGDGNHSLFHNEYYNALPEGYETEDDYLEKLHEGHH</sequence>
<evidence type="ECO:0000313" key="8">
    <source>
        <dbReference type="EMBL" id="CAF0929095.1"/>
    </source>
</evidence>
<keyword evidence="9" id="KW-1185">Reference proteome</keyword>
<organism evidence="8 9">
    <name type="scientific">Brachionus calyciflorus</name>
    <dbReference type="NCBI Taxonomy" id="104777"/>
    <lineage>
        <taxon>Eukaryota</taxon>
        <taxon>Metazoa</taxon>
        <taxon>Spiralia</taxon>
        <taxon>Gnathifera</taxon>
        <taxon>Rotifera</taxon>
        <taxon>Eurotatoria</taxon>
        <taxon>Monogononta</taxon>
        <taxon>Pseudotrocha</taxon>
        <taxon>Ploima</taxon>
        <taxon>Brachionidae</taxon>
        <taxon>Brachionus</taxon>
    </lineage>
</organism>
<protein>
    <recommendedName>
        <fullName evidence="10">Cytochrome c oxidase polypeptide VIa</fullName>
    </recommendedName>
</protein>
<evidence type="ECO:0000313" key="9">
    <source>
        <dbReference type="Proteomes" id="UP000663879"/>
    </source>
</evidence>
<dbReference type="GO" id="GO:0006123">
    <property type="term" value="P:mitochondrial electron transport, cytochrome c to oxygen"/>
    <property type="evidence" value="ECO:0007669"/>
    <property type="project" value="TreeGrafter"/>
</dbReference>
<evidence type="ECO:0000256" key="4">
    <source>
        <dbReference type="ARBA" id="ARBA00023128"/>
    </source>
</evidence>
<dbReference type="AlphaFoldDB" id="A0A814BJ19"/>
<dbReference type="GO" id="GO:0030234">
    <property type="term" value="F:enzyme regulator activity"/>
    <property type="evidence" value="ECO:0007669"/>
    <property type="project" value="TreeGrafter"/>
</dbReference>
<dbReference type="Proteomes" id="UP000663879">
    <property type="component" value="Unassembled WGS sequence"/>
</dbReference>
<dbReference type="InterPro" id="IPR036418">
    <property type="entry name" value="Cyt_c_oxidase_su6a_sf"/>
</dbReference>
<dbReference type="InterPro" id="IPR001349">
    <property type="entry name" value="Cyt_c_oxidase_su6a"/>
</dbReference>
<keyword evidence="3" id="KW-0809">Transit peptide</keyword>
<dbReference type="OrthoDB" id="5947505at2759"/>
<evidence type="ECO:0008006" key="10">
    <source>
        <dbReference type="Google" id="ProtNLM"/>
    </source>
</evidence>
<keyword evidence="7" id="KW-1133">Transmembrane helix</keyword>
<evidence type="ECO:0000256" key="2">
    <source>
        <dbReference type="ARBA" id="ARBA00022792"/>
    </source>
</evidence>
<dbReference type="EMBL" id="CAJNOC010002368">
    <property type="protein sequence ID" value="CAF0929095.1"/>
    <property type="molecule type" value="Genomic_DNA"/>
</dbReference>
<evidence type="ECO:0000256" key="6">
    <source>
        <dbReference type="RuleBase" id="RU004396"/>
    </source>
</evidence>
<proteinExistence type="inferred from homology"/>
<keyword evidence="4" id="KW-0496">Mitochondrion</keyword>
<evidence type="ECO:0000256" key="1">
    <source>
        <dbReference type="ARBA" id="ARBA00004273"/>
    </source>
</evidence>
<reference evidence="8" key="1">
    <citation type="submission" date="2021-02" db="EMBL/GenBank/DDBJ databases">
        <authorList>
            <person name="Nowell W R."/>
        </authorList>
    </citation>
    <scope>NUCLEOTIDE SEQUENCE</scope>
    <source>
        <strain evidence="8">Ploen Becks lab</strain>
    </source>
</reference>
<dbReference type="GO" id="GO:0005743">
    <property type="term" value="C:mitochondrial inner membrane"/>
    <property type="evidence" value="ECO:0007669"/>
    <property type="project" value="UniProtKB-SubCell"/>
</dbReference>
<comment type="caution">
    <text evidence="8">The sequence shown here is derived from an EMBL/GenBank/DDBJ whole genome shotgun (WGS) entry which is preliminary data.</text>
</comment>
<dbReference type="SUPFAM" id="SSF81411">
    <property type="entry name" value="Mitochondrial cytochrome c oxidase subunit VIa"/>
    <property type="match status" value="1"/>
</dbReference>
<dbReference type="Gene3D" id="4.10.95.10">
    <property type="entry name" value="Cytochrome c oxidase, subunit VIa"/>
    <property type="match status" value="1"/>
</dbReference>
<keyword evidence="2" id="KW-0999">Mitochondrion inner membrane</keyword>
<dbReference type="PANTHER" id="PTHR11504:SF0">
    <property type="entry name" value="CYTOCHROME C OXIDASE SUBUNIT"/>
    <property type="match status" value="1"/>
</dbReference>
<keyword evidence="5 7" id="KW-0472">Membrane</keyword>
<dbReference type="Pfam" id="PF02046">
    <property type="entry name" value="COX6A"/>
    <property type="match status" value="1"/>
</dbReference>
<accession>A0A814BJ19</accession>
<feature type="transmembrane region" description="Helical" evidence="7">
    <location>
        <begin position="46"/>
        <end position="66"/>
    </location>
</feature>
<evidence type="ECO:0000256" key="7">
    <source>
        <dbReference type="SAM" id="Phobius"/>
    </source>
</evidence>
<gene>
    <name evidence="8" type="ORF">OXX778_LOCUS12804</name>
</gene>
<comment type="similarity">
    <text evidence="6">Belongs to the cytochrome c oxidase subunit 6A family.</text>
</comment>
<comment type="subcellular location">
    <subcellularLocation>
        <location evidence="1">Mitochondrion inner membrane</location>
    </subcellularLocation>
</comment>